<dbReference type="AlphaFoldDB" id="A2F6K3"/>
<sequence>MDEALHTASSILACDNTIPKTTIESAHCFSASDQLYLTQSLLKKIVSMMTDSENPIYPASRNSGVNQVWQIGAIELYQAFFYEAGERLVPTIVKNIDACGKNVTNYSIIFILITFILSAIIIFSAQHENNLLKFALIQILRCPPTVILNNQKIMDLISGDYSHKNEDNTEKHI</sequence>
<dbReference type="KEGG" id="tva:4757251"/>
<evidence type="ECO:0000313" key="3">
    <source>
        <dbReference type="Proteomes" id="UP000001542"/>
    </source>
</evidence>
<keyword evidence="1" id="KW-0472">Membrane</keyword>
<dbReference type="Proteomes" id="UP000001542">
    <property type="component" value="Unassembled WGS sequence"/>
</dbReference>
<gene>
    <name evidence="2" type="ORF">TVAG_052910</name>
</gene>
<dbReference type="VEuPathDB" id="TrichDB:TVAG_052910"/>
<accession>A2F6K3</accession>
<evidence type="ECO:0000256" key="1">
    <source>
        <dbReference type="SAM" id="Phobius"/>
    </source>
</evidence>
<reference evidence="2" key="1">
    <citation type="submission" date="2006-10" db="EMBL/GenBank/DDBJ databases">
        <authorList>
            <person name="Amadeo P."/>
            <person name="Zhao Q."/>
            <person name="Wortman J."/>
            <person name="Fraser-Liggett C."/>
            <person name="Carlton J."/>
        </authorList>
    </citation>
    <scope>NUCLEOTIDE SEQUENCE</scope>
    <source>
        <strain evidence="2">G3</strain>
    </source>
</reference>
<dbReference type="InParanoid" id="A2F6K3"/>
<protein>
    <submittedName>
        <fullName evidence="2">Uncharacterized protein</fullName>
    </submittedName>
</protein>
<dbReference type="VEuPathDB" id="TrichDB:TVAGG3_0055530"/>
<keyword evidence="1" id="KW-0812">Transmembrane</keyword>
<reference evidence="2" key="2">
    <citation type="journal article" date="2007" name="Science">
        <title>Draft genome sequence of the sexually transmitted pathogen Trichomonas vaginalis.</title>
        <authorList>
            <person name="Carlton J.M."/>
            <person name="Hirt R.P."/>
            <person name="Silva J.C."/>
            <person name="Delcher A.L."/>
            <person name="Schatz M."/>
            <person name="Zhao Q."/>
            <person name="Wortman J.R."/>
            <person name="Bidwell S.L."/>
            <person name="Alsmark U.C.M."/>
            <person name="Besteiro S."/>
            <person name="Sicheritz-Ponten T."/>
            <person name="Noel C.J."/>
            <person name="Dacks J.B."/>
            <person name="Foster P.G."/>
            <person name="Simillion C."/>
            <person name="Van de Peer Y."/>
            <person name="Miranda-Saavedra D."/>
            <person name="Barton G.J."/>
            <person name="Westrop G.D."/>
            <person name="Mueller S."/>
            <person name="Dessi D."/>
            <person name="Fiori P.L."/>
            <person name="Ren Q."/>
            <person name="Paulsen I."/>
            <person name="Zhang H."/>
            <person name="Bastida-Corcuera F.D."/>
            <person name="Simoes-Barbosa A."/>
            <person name="Brown M.T."/>
            <person name="Hayes R.D."/>
            <person name="Mukherjee M."/>
            <person name="Okumura C.Y."/>
            <person name="Schneider R."/>
            <person name="Smith A.J."/>
            <person name="Vanacova S."/>
            <person name="Villalvazo M."/>
            <person name="Haas B.J."/>
            <person name="Pertea M."/>
            <person name="Feldblyum T.V."/>
            <person name="Utterback T.R."/>
            <person name="Shu C.L."/>
            <person name="Osoegawa K."/>
            <person name="de Jong P.J."/>
            <person name="Hrdy I."/>
            <person name="Horvathova L."/>
            <person name="Zubacova Z."/>
            <person name="Dolezal P."/>
            <person name="Malik S.B."/>
            <person name="Logsdon J.M. Jr."/>
            <person name="Henze K."/>
            <person name="Gupta A."/>
            <person name="Wang C.C."/>
            <person name="Dunne R.L."/>
            <person name="Upcroft J.A."/>
            <person name="Upcroft P."/>
            <person name="White O."/>
            <person name="Salzberg S.L."/>
            <person name="Tang P."/>
            <person name="Chiu C.-H."/>
            <person name="Lee Y.-S."/>
            <person name="Embley T.M."/>
            <person name="Coombs G.H."/>
            <person name="Mottram J.C."/>
            <person name="Tachezy J."/>
            <person name="Fraser-Liggett C.M."/>
            <person name="Johnson P.J."/>
        </authorList>
    </citation>
    <scope>NUCLEOTIDE SEQUENCE [LARGE SCALE GENOMIC DNA]</scope>
    <source>
        <strain evidence="2">G3</strain>
    </source>
</reference>
<keyword evidence="3" id="KW-1185">Reference proteome</keyword>
<name>A2F6K3_TRIV3</name>
<keyword evidence="1" id="KW-1133">Transmembrane helix</keyword>
<evidence type="ECO:0000313" key="2">
    <source>
        <dbReference type="EMBL" id="EAX99448.1"/>
    </source>
</evidence>
<feature type="transmembrane region" description="Helical" evidence="1">
    <location>
        <begin position="106"/>
        <end position="125"/>
    </location>
</feature>
<dbReference type="EMBL" id="DS113637">
    <property type="protein sequence ID" value="EAX99448.1"/>
    <property type="molecule type" value="Genomic_DNA"/>
</dbReference>
<proteinExistence type="predicted"/>
<organism evidence="2 3">
    <name type="scientific">Trichomonas vaginalis (strain ATCC PRA-98 / G3)</name>
    <dbReference type="NCBI Taxonomy" id="412133"/>
    <lineage>
        <taxon>Eukaryota</taxon>
        <taxon>Metamonada</taxon>
        <taxon>Parabasalia</taxon>
        <taxon>Trichomonadida</taxon>
        <taxon>Trichomonadidae</taxon>
        <taxon>Trichomonas</taxon>
    </lineage>
</organism>
<dbReference type="RefSeq" id="XP_001312378.1">
    <property type="nucleotide sequence ID" value="XM_001312377.1"/>
</dbReference>